<organism evidence="2 3">
    <name type="scientific">Candidatus Rhabdochlamydia porcellionis</name>
    <dbReference type="NCBI Taxonomy" id="225148"/>
    <lineage>
        <taxon>Bacteria</taxon>
        <taxon>Pseudomonadati</taxon>
        <taxon>Chlamydiota</taxon>
        <taxon>Chlamydiia</taxon>
        <taxon>Parachlamydiales</taxon>
        <taxon>Candidatus Rhabdochlamydiaceae</taxon>
        <taxon>Candidatus Rhabdochlamydia</taxon>
    </lineage>
</organism>
<proteinExistence type="predicted"/>
<feature type="transmembrane region" description="Helical" evidence="1">
    <location>
        <begin position="35"/>
        <end position="57"/>
    </location>
</feature>
<dbReference type="EMBL" id="CP075585">
    <property type="protein sequence ID" value="QZA58848.1"/>
    <property type="molecule type" value="Genomic_DNA"/>
</dbReference>
<protein>
    <submittedName>
        <fullName evidence="2">Uncharacterized protein</fullName>
    </submittedName>
</protein>
<feature type="transmembrane region" description="Helical" evidence="1">
    <location>
        <begin position="85"/>
        <end position="109"/>
    </location>
</feature>
<gene>
    <name evidence="2" type="ORF">RHAB15C_0000727</name>
</gene>
<keyword evidence="3" id="KW-1185">Reference proteome</keyword>
<evidence type="ECO:0000313" key="3">
    <source>
        <dbReference type="Proteomes" id="UP000822862"/>
    </source>
</evidence>
<dbReference type="Proteomes" id="UP000822862">
    <property type="component" value="Chromosome"/>
</dbReference>
<sequence length="155" mass="17287">MLSFDMTVKTPDNQEKSLRRYVTEQAIIGFAIGRFFYCLCPLSGALLGAAAAGSHVIREREILEKLPDPFKSPLLKINDTINKTALLVAGFFTSILCISLLIAPPLCFLKAAVIMGYVHNMGEETFNKIHELFINACSKIKFIEKEKEPLPKKPI</sequence>
<evidence type="ECO:0000313" key="2">
    <source>
        <dbReference type="EMBL" id="QZA58848.1"/>
    </source>
</evidence>
<keyword evidence="1" id="KW-0472">Membrane</keyword>
<reference evidence="2 3" key="1">
    <citation type="submission" date="2020-01" db="EMBL/GenBank/DDBJ databases">
        <authorList>
            <person name="Sixt B."/>
            <person name="Schulz F."/>
            <person name="Kostanjsek R."/>
            <person name="Koestlbacher S."/>
            <person name="Collingro A."/>
            <person name="Toenshoff E."/>
            <person name="Horn M."/>
        </authorList>
    </citation>
    <scope>NUCLEOTIDE SEQUENCE [LARGE SCALE GENOMIC DNA]</scope>
    <source>
        <strain evidence="2 3">15C</strain>
    </source>
</reference>
<keyword evidence="1" id="KW-1133">Transmembrane helix</keyword>
<reference evidence="2 3" key="2">
    <citation type="submission" date="2021-05" db="EMBL/GenBank/DDBJ databases">
        <title>Ecology and evolution of chlamydial symbionts of arthropods.</title>
        <authorList>
            <person name="Halter T."/>
            <person name="Sixt B.S."/>
            <person name="Toenshoff E.R."/>
            <person name="Koestlbacher S."/>
            <person name="Schulz F."/>
            <person name="Kostanjsek R."/>
            <person name="Collingro A."/>
            <person name="Hendrickx F."/>
            <person name="Horn M."/>
        </authorList>
    </citation>
    <scope>NUCLEOTIDE SEQUENCE [LARGE SCALE GENOMIC DNA]</scope>
    <source>
        <strain evidence="2 3">15C</strain>
    </source>
</reference>
<keyword evidence="1" id="KW-0812">Transmembrane</keyword>
<accession>A0ABX8Z3D8</accession>
<dbReference type="RefSeq" id="WP_194844658.1">
    <property type="nucleotide sequence ID" value="NZ_CP075585.1"/>
</dbReference>
<evidence type="ECO:0000256" key="1">
    <source>
        <dbReference type="SAM" id="Phobius"/>
    </source>
</evidence>
<name>A0ABX8Z3D8_9BACT</name>